<feature type="signal peptide" evidence="1">
    <location>
        <begin position="1"/>
        <end position="26"/>
    </location>
</feature>
<accession>A0ABT8CDR9</accession>
<dbReference type="SUPFAM" id="SSF48452">
    <property type="entry name" value="TPR-like"/>
    <property type="match status" value="1"/>
</dbReference>
<dbReference type="RefSeq" id="WP_163383272.1">
    <property type="nucleotide sequence ID" value="NZ_JAUFQS010000047.1"/>
</dbReference>
<evidence type="ECO:0000256" key="1">
    <source>
        <dbReference type="SAM" id="SignalP"/>
    </source>
</evidence>
<keyword evidence="3" id="KW-1185">Reference proteome</keyword>
<organism evidence="2 3">
    <name type="scientific">Cyclobacterium jeungdonense</name>
    <dbReference type="NCBI Taxonomy" id="708087"/>
    <lineage>
        <taxon>Bacteria</taxon>
        <taxon>Pseudomonadati</taxon>
        <taxon>Bacteroidota</taxon>
        <taxon>Cytophagia</taxon>
        <taxon>Cytophagales</taxon>
        <taxon>Cyclobacteriaceae</taxon>
        <taxon>Cyclobacterium</taxon>
    </lineage>
</organism>
<reference evidence="3" key="1">
    <citation type="journal article" date="2019" name="Int. J. Syst. Evol. Microbiol.">
        <title>The Global Catalogue of Microorganisms (GCM) 10K type strain sequencing project: providing services to taxonomists for standard genome sequencing and annotation.</title>
        <authorList>
            <consortium name="The Broad Institute Genomics Platform"/>
            <consortium name="The Broad Institute Genome Sequencing Center for Infectious Disease"/>
            <person name="Wu L."/>
            <person name="Ma J."/>
        </authorList>
    </citation>
    <scope>NUCLEOTIDE SEQUENCE [LARGE SCALE GENOMIC DNA]</scope>
    <source>
        <strain evidence="3">CECT 7706</strain>
    </source>
</reference>
<proteinExistence type="predicted"/>
<gene>
    <name evidence="2" type="ORF">QWZ15_20540</name>
</gene>
<dbReference type="EMBL" id="JAUFQS010000047">
    <property type="protein sequence ID" value="MDN3690222.1"/>
    <property type="molecule type" value="Genomic_DNA"/>
</dbReference>
<feature type="chain" id="PRO_5045448668" evidence="1">
    <location>
        <begin position="27"/>
        <end position="232"/>
    </location>
</feature>
<dbReference type="SUPFAM" id="SSF57938">
    <property type="entry name" value="DnaJ/Hsp40 cysteine-rich domain"/>
    <property type="match status" value="1"/>
</dbReference>
<evidence type="ECO:0000313" key="2">
    <source>
        <dbReference type="EMBL" id="MDN3690222.1"/>
    </source>
</evidence>
<dbReference type="PANTHER" id="PTHR15852:SF54">
    <property type="entry name" value="PROTEIN SSUH2 HOMOLOG"/>
    <property type="match status" value="1"/>
</dbReference>
<dbReference type="PANTHER" id="PTHR15852">
    <property type="entry name" value="PLASTID TRANSCRIPTIONALLY ACTIVE PROTEIN"/>
    <property type="match status" value="1"/>
</dbReference>
<sequence length="232" mass="25668">MKIGWNNGKGFLVLLFLSLNFVTARAQHQPSLGSTARLMDRALAAMASEKYQDANAHFREIIASNLPIPPEMPYYFAETLYQLGQYHNSDNFVRKYLDLNGFEGEHYTNARALLEKLADPMAAIRSCEFCDSRGYRYQTCTTCHGEGHTEQPCSLCRGHGVIGCSRCAGDGLVTKKNVFNIVEYFECERCSGEGRLTCTQCNGSLVEQGVCATCGGSGTLESETICDHLQTE</sequence>
<dbReference type="Gene3D" id="1.25.40.10">
    <property type="entry name" value="Tetratricopeptide repeat domain"/>
    <property type="match status" value="1"/>
</dbReference>
<protein>
    <submittedName>
        <fullName evidence="2">Molecular chaperone DnaJ</fullName>
    </submittedName>
</protein>
<comment type="caution">
    <text evidence="2">The sequence shown here is derived from an EMBL/GenBank/DDBJ whole genome shotgun (WGS) entry which is preliminary data.</text>
</comment>
<dbReference type="InterPro" id="IPR036410">
    <property type="entry name" value="HSP_DnaJ_Cys-rich_dom_sf"/>
</dbReference>
<dbReference type="Proteomes" id="UP001236663">
    <property type="component" value="Unassembled WGS sequence"/>
</dbReference>
<name>A0ABT8CDR9_9BACT</name>
<evidence type="ECO:0000313" key="3">
    <source>
        <dbReference type="Proteomes" id="UP001236663"/>
    </source>
</evidence>
<dbReference type="InterPro" id="IPR011990">
    <property type="entry name" value="TPR-like_helical_dom_sf"/>
</dbReference>
<keyword evidence="1" id="KW-0732">Signal</keyword>